<evidence type="ECO:0000256" key="1">
    <source>
        <dbReference type="SAM" id="MobiDB-lite"/>
    </source>
</evidence>
<protein>
    <submittedName>
        <fullName evidence="2">Uncharacterized protein</fullName>
    </submittedName>
</protein>
<reference evidence="2" key="1">
    <citation type="submission" date="2014-03" db="EMBL/GenBank/DDBJ databases">
        <title>Genome of Haematobacter massiliensis CCUG 47968.</title>
        <authorList>
            <person name="Wang D."/>
            <person name="Wang G."/>
        </authorList>
    </citation>
    <scope>NUCLEOTIDE SEQUENCE [LARGE SCALE GENOMIC DNA]</scope>
    <source>
        <strain evidence="2">CCUG 47968</strain>
    </source>
</reference>
<evidence type="ECO:0000313" key="2">
    <source>
        <dbReference type="EMBL" id="KFI27006.1"/>
    </source>
</evidence>
<comment type="caution">
    <text evidence="2">The sequence shown here is derived from an EMBL/GenBank/DDBJ whole genome shotgun (WGS) entry which is preliminary data.</text>
</comment>
<feature type="compositionally biased region" description="Low complexity" evidence="1">
    <location>
        <begin position="8"/>
        <end position="21"/>
    </location>
</feature>
<dbReference type="Proteomes" id="UP000028826">
    <property type="component" value="Unassembled WGS sequence"/>
</dbReference>
<sequence length="87" mass="8525">MGAGPRGAGARHLAAAAGARGVRQLQLGADPARRPGGGLPSGDGQPPGMAPRPMAAAKGAQAKSRLNRGAGGITLYLIRDLVNSTCG</sequence>
<organism evidence="2 3">
    <name type="scientific">Haematobacter massiliensis</name>
    <dbReference type="NCBI Taxonomy" id="195105"/>
    <lineage>
        <taxon>Bacteria</taxon>
        <taxon>Pseudomonadati</taxon>
        <taxon>Pseudomonadota</taxon>
        <taxon>Alphaproteobacteria</taxon>
        <taxon>Rhodobacterales</taxon>
        <taxon>Paracoccaceae</taxon>
        <taxon>Haematobacter</taxon>
    </lineage>
</organism>
<name>A0A086XYA6_9RHOB</name>
<gene>
    <name evidence="2" type="ORF">CN97_02355</name>
</gene>
<accession>A0A086XYA6</accession>
<evidence type="ECO:0000313" key="3">
    <source>
        <dbReference type="Proteomes" id="UP000028826"/>
    </source>
</evidence>
<feature type="compositionally biased region" description="Low complexity" evidence="1">
    <location>
        <begin position="51"/>
        <end position="63"/>
    </location>
</feature>
<dbReference type="AlphaFoldDB" id="A0A086XYA6"/>
<keyword evidence="3" id="KW-1185">Reference proteome</keyword>
<dbReference type="EMBL" id="JGYG01000013">
    <property type="protein sequence ID" value="KFI27006.1"/>
    <property type="molecule type" value="Genomic_DNA"/>
</dbReference>
<feature type="region of interest" description="Disordered" evidence="1">
    <location>
        <begin position="1"/>
        <end position="64"/>
    </location>
</feature>
<proteinExistence type="predicted"/>